<gene>
    <name evidence="4" type="ORF">EJ08DRAFT_637171</name>
</gene>
<dbReference type="EMBL" id="MU007058">
    <property type="protein sequence ID" value="KAF2427740.1"/>
    <property type="molecule type" value="Genomic_DNA"/>
</dbReference>
<keyword evidence="5" id="KW-1185">Reference proteome</keyword>
<protein>
    <recommendedName>
        <fullName evidence="3">DUF155 domain-containing protein</fullName>
    </recommendedName>
</protein>
<name>A0A9P4NMJ3_9PEZI</name>
<feature type="region of interest" description="Disordered" evidence="2">
    <location>
        <begin position="44"/>
        <end position="81"/>
    </location>
</feature>
<evidence type="ECO:0000256" key="2">
    <source>
        <dbReference type="SAM" id="MobiDB-lite"/>
    </source>
</evidence>
<dbReference type="AlphaFoldDB" id="A0A9P4NMJ3"/>
<dbReference type="OrthoDB" id="242766at2759"/>
<sequence length="467" mass="53067">MFAIRGNEVKVLGGLRRNCIPRRPPLDTHLFRYLSTPTVFKRNKPAEVQDESTAEKVADKEKESPKENGAKPPRKTSLRRVGLEAERSRVVVKHKGGKRIIERGVETKKLTAYCAAEQYSIHRAARLVKADGFELDPFNTELYPQVVHVQTPIFPSTPLGSTYQEHGDLFIFPSGTVVAWNVPDRIALRLIEQVLPPAALNSDSGTVQMETEDMEYIEDSTKERSFIIGDTIVVGTNANSRNDEESGEESALETSGPEKDTVLAKIAFSSGLARSTKLAVLERLTETYFDSTRSIPTIMSRGTPMPFEKPYIVRRFCEILGFGSRLPFSRPFILRKTGELLSIRAQLNLYSELTDSLPDLFWDSKHELGLEGYYDHVGKALDVGVRIKVLNDKLNYAQEIANTLRETLSERHDLRLEWIIIILIAIEVAFELRRLFKEHKEKGDPDNLEYLLMRYLKKELETENKKT</sequence>
<dbReference type="GO" id="GO:0005739">
    <property type="term" value="C:mitochondrion"/>
    <property type="evidence" value="ECO:0007669"/>
    <property type="project" value="UniProtKB-ARBA"/>
</dbReference>
<feature type="domain" description="DUF155" evidence="3">
    <location>
        <begin position="169"/>
        <end position="391"/>
    </location>
</feature>
<dbReference type="InterPro" id="IPR051624">
    <property type="entry name" value="RMD1/Sad1-interacting"/>
</dbReference>
<organism evidence="4 5">
    <name type="scientific">Tothia fuscella</name>
    <dbReference type="NCBI Taxonomy" id="1048955"/>
    <lineage>
        <taxon>Eukaryota</taxon>
        <taxon>Fungi</taxon>
        <taxon>Dikarya</taxon>
        <taxon>Ascomycota</taxon>
        <taxon>Pezizomycotina</taxon>
        <taxon>Dothideomycetes</taxon>
        <taxon>Pleosporomycetidae</taxon>
        <taxon>Venturiales</taxon>
        <taxon>Cylindrosympodiaceae</taxon>
        <taxon>Tothia</taxon>
    </lineage>
</organism>
<dbReference type="InterPro" id="IPR003734">
    <property type="entry name" value="DUF155"/>
</dbReference>
<comment type="similarity">
    <text evidence="1">Belongs to the RMD1/sif2 family.</text>
</comment>
<dbReference type="GO" id="GO:0070131">
    <property type="term" value="P:positive regulation of mitochondrial translation"/>
    <property type="evidence" value="ECO:0007669"/>
    <property type="project" value="TreeGrafter"/>
</dbReference>
<feature type="compositionally biased region" description="Basic and acidic residues" evidence="2">
    <location>
        <begin position="53"/>
        <end position="69"/>
    </location>
</feature>
<feature type="region of interest" description="Disordered" evidence="2">
    <location>
        <begin position="237"/>
        <end position="257"/>
    </location>
</feature>
<dbReference type="Proteomes" id="UP000800235">
    <property type="component" value="Unassembled WGS sequence"/>
</dbReference>
<comment type="caution">
    <text evidence="4">The sequence shown here is derived from an EMBL/GenBank/DDBJ whole genome shotgun (WGS) entry which is preliminary data.</text>
</comment>
<dbReference type="PANTHER" id="PTHR16255:SF1">
    <property type="entry name" value="REQUIRED FOR MEIOTIC NUCLEAR DIVISION PROTEIN 1 HOMOLOG"/>
    <property type="match status" value="1"/>
</dbReference>
<evidence type="ECO:0000313" key="5">
    <source>
        <dbReference type="Proteomes" id="UP000800235"/>
    </source>
</evidence>
<dbReference type="Pfam" id="PF02582">
    <property type="entry name" value="DUF155"/>
    <property type="match status" value="1"/>
</dbReference>
<reference evidence="4" key="1">
    <citation type="journal article" date="2020" name="Stud. Mycol.">
        <title>101 Dothideomycetes genomes: a test case for predicting lifestyles and emergence of pathogens.</title>
        <authorList>
            <person name="Haridas S."/>
            <person name="Albert R."/>
            <person name="Binder M."/>
            <person name="Bloem J."/>
            <person name="Labutti K."/>
            <person name="Salamov A."/>
            <person name="Andreopoulos B."/>
            <person name="Baker S."/>
            <person name="Barry K."/>
            <person name="Bills G."/>
            <person name="Bluhm B."/>
            <person name="Cannon C."/>
            <person name="Castanera R."/>
            <person name="Culley D."/>
            <person name="Daum C."/>
            <person name="Ezra D."/>
            <person name="Gonzalez J."/>
            <person name="Henrissat B."/>
            <person name="Kuo A."/>
            <person name="Liang C."/>
            <person name="Lipzen A."/>
            <person name="Lutzoni F."/>
            <person name="Magnuson J."/>
            <person name="Mondo S."/>
            <person name="Nolan M."/>
            <person name="Ohm R."/>
            <person name="Pangilinan J."/>
            <person name="Park H.-J."/>
            <person name="Ramirez L."/>
            <person name="Alfaro M."/>
            <person name="Sun H."/>
            <person name="Tritt A."/>
            <person name="Yoshinaga Y."/>
            <person name="Zwiers L.-H."/>
            <person name="Turgeon B."/>
            <person name="Goodwin S."/>
            <person name="Spatafora J."/>
            <person name="Crous P."/>
            <person name="Grigoriev I."/>
        </authorList>
    </citation>
    <scope>NUCLEOTIDE SEQUENCE</scope>
    <source>
        <strain evidence="4">CBS 130266</strain>
    </source>
</reference>
<accession>A0A9P4NMJ3</accession>
<proteinExistence type="inferred from homology"/>
<evidence type="ECO:0000259" key="3">
    <source>
        <dbReference type="Pfam" id="PF02582"/>
    </source>
</evidence>
<evidence type="ECO:0000256" key="1">
    <source>
        <dbReference type="ARBA" id="ARBA00008306"/>
    </source>
</evidence>
<evidence type="ECO:0000313" key="4">
    <source>
        <dbReference type="EMBL" id="KAF2427740.1"/>
    </source>
</evidence>
<dbReference type="PANTHER" id="PTHR16255">
    <property type="entry name" value="REQUIRED FOR MEIOTIC NUCLEAR DIVISION PROTEIN 1 HOMOLOG"/>
    <property type="match status" value="1"/>
</dbReference>